<organism evidence="1 2">
    <name type="scientific">Christiangramia fulva</name>
    <dbReference type="NCBI Taxonomy" id="2126553"/>
    <lineage>
        <taxon>Bacteria</taxon>
        <taxon>Pseudomonadati</taxon>
        <taxon>Bacteroidota</taxon>
        <taxon>Flavobacteriia</taxon>
        <taxon>Flavobacteriales</taxon>
        <taxon>Flavobacteriaceae</taxon>
        <taxon>Christiangramia</taxon>
    </lineage>
</organism>
<dbReference type="Proteomes" id="UP000241507">
    <property type="component" value="Chromosome"/>
</dbReference>
<evidence type="ECO:0000313" key="1">
    <source>
        <dbReference type="EMBL" id="AVR47069.1"/>
    </source>
</evidence>
<keyword evidence="2" id="KW-1185">Reference proteome</keyword>
<protein>
    <submittedName>
        <fullName evidence="1">Uncharacterized protein</fullName>
    </submittedName>
</protein>
<proteinExistence type="predicted"/>
<dbReference type="EMBL" id="CP028136">
    <property type="protein sequence ID" value="AVR47069.1"/>
    <property type="molecule type" value="Genomic_DNA"/>
</dbReference>
<evidence type="ECO:0000313" key="2">
    <source>
        <dbReference type="Proteomes" id="UP000241507"/>
    </source>
</evidence>
<sequence>MDGYINGNTDFKNIFRDLLVALENEDDIDFDTKFYLINNKLTPTNFGAKTTHISEKLTPQNTAGKGNKGSSDFEEILDKILEKQEGNTISIITADFIYSPKGGSDVPSALEKLKTYTEDAFLKAGKKNDFDTRIYRFTSDFNGIYYDYNNKKIPNIQKRPFYYIVIGPKNLMGLFDSEIASQLRNHSGFENEALFTNANFKSIPIKIISTGHNGRIKTRGGDLEVMSYPRTGNLEFIALVDLEKLPVSQSYILDKNNYQLSNPEFTIEEIGVVKGKNINFSNSGSLKMDPSTLVKIKGEKYTHAIKFSADGLVSENLNFSLRKKIPTWVDKVNSNDDRQIQSDSLEQTKTFSFGYLVSGISEAYEQQSGSNKYFNITIPVTQN</sequence>
<dbReference type="KEGG" id="grs:C7S20_18450"/>
<dbReference type="AlphaFoldDB" id="A0A2R3Z9Y6"/>
<gene>
    <name evidence="1" type="ORF">C7S20_18450</name>
</gene>
<accession>A0A2R3Z9Y6</accession>
<reference evidence="2" key="1">
    <citation type="submission" date="2018-03" db="EMBL/GenBank/DDBJ databases">
        <title>Gramella fulva sp. nov., isolated from a dry surface of tidal flat.</title>
        <authorList>
            <person name="Hwang S.H."/>
            <person name="Hwang W.M."/>
            <person name="Kang K."/>
            <person name="Ahn T.-Y."/>
        </authorList>
    </citation>
    <scope>NUCLEOTIDE SEQUENCE [LARGE SCALE GENOMIC DNA]</scope>
    <source>
        <strain evidence="2">SH35</strain>
    </source>
</reference>
<name>A0A2R3Z9Y6_9FLAO</name>